<evidence type="ECO:0000259" key="2">
    <source>
        <dbReference type="Pfam" id="PF13435"/>
    </source>
</evidence>
<organism evidence="3 4">
    <name type="scientific">Draconibacterium orientale</name>
    <dbReference type="NCBI Taxonomy" id="1168034"/>
    <lineage>
        <taxon>Bacteria</taxon>
        <taxon>Pseudomonadati</taxon>
        <taxon>Bacteroidota</taxon>
        <taxon>Bacteroidia</taxon>
        <taxon>Marinilabiliales</taxon>
        <taxon>Prolixibacteraceae</taxon>
        <taxon>Draconibacterium</taxon>
    </lineage>
</organism>
<sequence length="123" mass="13253">MKLKNLIILLGLAVLFSTAATAQTYKYIGAAKCKMCHNKPDKGEQFKVWEAGPHAKAMEALQGDEKNDPTCLKCHSTAGSVDSGLLAGLKADEGVSCESCHGPGSHYKSAAIMKNKKWPFQKE</sequence>
<proteinExistence type="predicted"/>
<feature type="signal peptide" evidence="1">
    <location>
        <begin position="1"/>
        <end position="22"/>
    </location>
</feature>
<evidence type="ECO:0000313" key="4">
    <source>
        <dbReference type="Proteomes" id="UP000023772"/>
    </source>
</evidence>
<accession>A0ABM5QB07</accession>
<gene>
    <name evidence="3" type="ORF">FH5T_16940</name>
</gene>
<dbReference type="Gene3D" id="1.10.1130.10">
    <property type="entry name" value="Flavocytochrome C3, Chain A"/>
    <property type="match status" value="1"/>
</dbReference>
<protein>
    <submittedName>
        <fullName evidence="3">Cytochrome C554</fullName>
    </submittedName>
</protein>
<keyword evidence="4" id="KW-1185">Reference proteome</keyword>
<keyword evidence="1" id="KW-0732">Signal</keyword>
<dbReference type="Proteomes" id="UP000023772">
    <property type="component" value="Chromosome"/>
</dbReference>
<dbReference type="InterPro" id="IPR036280">
    <property type="entry name" value="Multihaem_cyt_sf"/>
</dbReference>
<dbReference type="InterPro" id="IPR023155">
    <property type="entry name" value="Cyt_c-552/4"/>
</dbReference>
<feature type="domain" description="Cytochrome c-552/4" evidence="2">
    <location>
        <begin position="32"/>
        <end position="102"/>
    </location>
</feature>
<reference evidence="3 4" key="1">
    <citation type="submission" date="2014-03" db="EMBL/GenBank/DDBJ databases">
        <title>Complete genome sequence of a deeply braunched marine Bacteroidia bacterium Draconibacterium orientale type strain FH5T.</title>
        <authorList>
            <person name="Li X."/>
            <person name="Wang X."/>
            <person name="Xie Z."/>
            <person name="Du Z."/>
            <person name="Chen G."/>
        </authorList>
    </citation>
    <scope>NUCLEOTIDE SEQUENCE [LARGE SCALE GENOMIC DNA]</scope>
    <source>
        <strain evidence="3 4">FH5</strain>
    </source>
</reference>
<dbReference type="EMBL" id="CP007451">
    <property type="protein sequence ID" value="AHW60753.1"/>
    <property type="molecule type" value="Genomic_DNA"/>
</dbReference>
<dbReference type="Pfam" id="PF13435">
    <property type="entry name" value="Cytochrome_C554"/>
    <property type="match status" value="1"/>
</dbReference>
<name>A0ABM5QB07_9BACT</name>
<evidence type="ECO:0000313" key="3">
    <source>
        <dbReference type="EMBL" id="AHW60753.1"/>
    </source>
</evidence>
<dbReference type="SUPFAM" id="SSF48695">
    <property type="entry name" value="Multiheme cytochromes"/>
    <property type="match status" value="1"/>
</dbReference>
<feature type="chain" id="PRO_5046531803" evidence="1">
    <location>
        <begin position="23"/>
        <end position="123"/>
    </location>
</feature>
<evidence type="ECO:0000256" key="1">
    <source>
        <dbReference type="SAM" id="SignalP"/>
    </source>
</evidence>